<accession>A0AAN7LVR4</accession>
<comment type="caution">
    <text evidence="2">The sequence shown here is derived from an EMBL/GenBank/DDBJ whole genome shotgun (WGS) entry which is preliminary data.</text>
</comment>
<proteinExistence type="predicted"/>
<evidence type="ECO:0000313" key="2">
    <source>
        <dbReference type="EMBL" id="KAK4793542.1"/>
    </source>
</evidence>
<dbReference type="EMBL" id="JAXQNO010000008">
    <property type="protein sequence ID" value="KAK4793542.1"/>
    <property type="molecule type" value="Genomic_DNA"/>
</dbReference>
<feature type="region of interest" description="Disordered" evidence="1">
    <location>
        <begin position="181"/>
        <end position="200"/>
    </location>
</feature>
<dbReference type="PANTHER" id="PTHR36048">
    <property type="entry name" value="RIBOSOME MATURATION FACTOR"/>
    <property type="match status" value="1"/>
</dbReference>
<dbReference type="AlphaFoldDB" id="A0AAN7LVR4"/>
<evidence type="ECO:0000256" key="1">
    <source>
        <dbReference type="SAM" id="MobiDB-lite"/>
    </source>
</evidence>
<reference evidence="2 3" key="1">
    <citation type="journal article" date="2023" name="Hortic Res">
        <title>Pangenome of water caltrop reveals structural variations and asymmetric subgenome divergence after allopolyploidization.</title>
        <authorList>
            <person name="Zhang X."/>
            <person name="Chen Y."/>
            <person name="Wang L."/>
            <person name="Yuan Y."/>
            <person name="Fang M."/>
            <person name="Shi L."/>
            <person name="Lu R."/>
            <person name="Comes H.P."/>
            <person name="Ma Y."/>
            <person name="Chen Y."/>
            <person name="Huang G."/>
            <person name="Zhou Y."/>
            <person name="Zheng Z."/>
            <person name="Qiu Y."/>
        </authorList>
    </citation>
    <scope>NUCLEOTIDE SEQUENCE [LARGE SCALE GENOMIC DNA]</scope>
    <source>
        <strain evidence="2">F231</strain>
    </source>
</reference>
<gene>
    <name evidence="2" type="ORF">SAY86_023977</name>
</gene>
<evidence type="ECO:0000313" key="3">
    <source>
        <dbReference type="Proteomes" id="UP001346149"/>
    </source>
</evidence>
<dbReference type="PANTHER" id="PTHR36048:SF1">
    <property type="entry name" value="RIBOSOME MATURATION FACTOR"/>
    <property type="match status" value="1"/>
</dbReference>
<protein>
    <submittedName>
        <fullName evidence="2">Uncharacterized protein</fullName>
    </submittedName>
</protein>
<name>A0AAN7LVR4_TRANT</name>
<organism evidence="2 3">
    <name type="scientific">Trapa natans</name>
    <name type="common">Water chestnut</name>
    <dbReference type="NCBI Taxonomy" id="22666"/>
    <lineage>
        <taxon>Eukaryota</taxon>
        <taxon>Viridiplantae</taxon>
        <taxon>Streptophyta</taxon>
        <taxon>Embryophyta</taxon>
        <taxon>Tracheophyta</taxon>
        <taxon>Spermatophyta</taxon>
        <taxon>Magnoliopsida</taxon>
        <taxon>eudicotyledons</taxon>
        <taxon>Gunneridae</taxon>
        <taxon>Pentapetalae</taxon>
        <taxon>rosids</taxon>
        <taxon>malvids</taxon>
        <taxon>Myrtales</taxon>
        <taxon>Lythraceae</taxon>
        <taxon>Trapa</taxon>
    </lineage>
</organism>
<sequence length="200" mass="22462">MEAKPLTKEALALTEKKMDMALDDIIKMSKVKATKGKMPRVHNKSRGTFKNAAQDKSMKLRGFVNYRPSLRQGVLAQKRSNFQGNHFPLVKKVINKAAVAPFVRRAPPGGTVYSNEARGRTQVTKYMSSNSLSIAFKHQQQDGGTRQWPQTLDARFANLKEERIKAAALPHLINFMTRPNGDRNAGGSCKQIPPWTRFPK</sequence>
<keyword evidence="3" id="KW-1185">Reference proteome</keyword>
<dbReference type="Proteomes" id="UP001346149">
    <property type="component" value="Unassembled WGS sequence"/>
</dbReference>